<evidence type="ECO:0000256" key="6">
    <source>
        <dbReference type="SAM" id="MobiDB-lite"/>
    </source>
</evidence>
<dbReference type="Gene3D" id="1.10.10.10">
    <property type="entry name" value="Winged helix-like DNA-binding domain superfamily/Winged helix DNA-binding domain"/>
    <property type="match status" value="1"/>
</dbReference>
<dbReference type="SUPFAM" id="SSF52540">
    <property type="entry name" value="P-loop containing nucleoside triphosphate hydrolases"/>
    <property type="match status" value="1"/>
</dbReference>
<evidence type="ECO:0000256" key="5">
    <source>
        <dbReference type="PIRNR" id="PIRNR001767"/>
    </source>
</evidence>
<evidence type="ECO:0000313" key="9">
    <source>
        <dbReference type="EMBL" id="WBW71322.1"/>
    </source>
</evidence>
<keyword evidence="3" id="KW-0235">DNA replication</keyword>
<sequence>MNSQTGLSELPERCLSPSRRSNRIQSKQALGDCTNETQNTSFAVEVPSTPRRKRIHEPFLENLTPPKKVKCDLSTSRNEEGIDKSNETGCKENTPPDYLELPSTPKTPRTPRTPRHTIQLVTPRSLNRMNKSTPFASRLLQATPHRQIVPPTPSTPSTPSAYNPVKTCLRKSHRSTGVVGREKEKHFLESFFNQNLADEPTGAALYISGAPGTGKTVLVSEVLQGIVKKFKNAQVCNVNCMTITEPRMIFERVYSQLFDKVCTPDEEDSHSTYQSQLKEYFTKNHCSSAPPVILVLDEMDHLIAREQQVLYTLFEWPSLPMSRLILVGIANALDMTDRFLPRLQTKNILPTLLPFTPYSAQEISSIIKARLGSAFLQQKTGSAYPNTLEEEKENSFPSSHNRVSDEVPFIHPSAIELCARKVAASSGDLRKALDICRHAIELVEREQKSRGFDTFISMDVLPRASIAHVVRATSALSQSASSRLKDLSLQQKAILCTLVVCNKSLSISDVYEKYSSLCLRDKLIHPLTSSEFCDVMNSLDALSIIRLRSKQRSSRSNDRFVNLLVPEMDIITAVGGIGTLKRFFDKR</sequence>
<dbReference type="InterPro" id="IPR027417">
    <property type="entry name" value="P-loop_NTPase"/>
</dbReference>
<reference evidence="9 10" key="1">
    <citation type="journal article" date="2023" name="G3 (Bethesda)">
        <title>A high-quality reference genome for the fission yeast Schizosaccharomyces osmophilus.</title>
        <authorList>
            <person name="Jia G.S."/>
            <person name="Zhang W.C."/>
            <person name="Liang Y."/>
            <person name="Liu X.H."/>
            <person name="Rhind N."/>
            <person name="Pidoux A."/>
            <person name="Brysch-Herzberg M."/>
            <person name="Du L.L."/>
        </authorList>
    </citation>
    <scope>NUCLEOTIDE SEQUENCE [LARGE SCALE GENOMIC DNA]</scope>
    <source>
        <strain evidence="9 10">CBS 15793</strain>
    </source>
</reference>
<comment type="similarity">
    <text evidence="1 5">Belongs to the CDC6/cdc18 family.</text>
</comment>
<dbReference type="InterPro" id="IPR003959">
    <property type="entry name" value="ATPase_AAA_core"/>
</dbReference>
<dbReference type="Gene3D" id="1.10.8.60">
    <property type="match status" value="1"/>
</dbReference>
<dbReference type="Gene3D" id="3.40.50.300">
    <property type="entry name" value="P-loop containing nucleotide triphosphate hydrolases"/>
    <property type="match status" value="1"/>
</dbReference>
<dbReference type="AlphaFoldDB" id="A0AAE9W9L3"/>
<evidence type="ECO:0000256" key="3">
    <source>
        <dbReference type="ARBA" id="ARBA00022705"/>
    </source>
</evidence>
<dbReference type="InterPro" id="IPR003593">
    <property type="entry name" value="AAA+_ATPase"/>
</dbReference>
<feature type="region of interest" description="Disordered" evidence="6">
    <location>
        <begin position="1"/>
        <end position="50"/>
    </location>
</feature>
<dbReference type="GO" id="GO:0051301">
    <property type="term" value="P:cell division"/>
    <property type="evidence" value="ECO:0007669"/>
    <property type="project" value="UniProtKB-UniRule"/>
</dbReference>
<evidence type="ECO:0000259" key="8">
    <source>
        <dbReference type="SMART" id="SM01074"/>
    </source>
</evidence>
<dbReference type="InterPro" id="IPR041083">
    <property type="entry name" value="AAA_lid_10"/>
</dbReference>
<dbReference type="GO" id="GO:0005634">
    <property type="term" value="C:nucleus"/>
    <property type="evidence" value="ECO:0007669"/>
    <property type="project" value="TreeGrafter"/>
</dbReference>
<dbReference type="CDD" id="cd08768">
    <property type="entry name" value="Cdc6_C"/>
    <property type="match status" value="1"/>
</dbReference>
<dbReference type="PANTHER" id="PTHR10763:SF26">
    <property type="entry name" value="CELL DIVISION CONTROL PROTEIN 6 HOMOLOG"/>
    <property type="match status" value="1"/>
</dbReference>
<dbReference type="InterPro" id="IPR036390">
    <property type="entry name" value="WH_DNA-bd_sf"/>
</dbReference>
<dbReference type="KEGG" id="som:SOMG_02221"/>
<dbReference type="GO" id="GO:0003688">
    <property type="term" value="F:DNA replication origin binding"/>
    <property type="evidence" value="ECO:0007669"/>
    <property type="project" value="TreeGrafter"/>
</dbReference>
<dbReference type="GO" id="GO:0005524">
    <property type="term" value="F:ATP binding"/>
    <property type="evidence" value="ECO:0007669"/>
    <property type="project" value="InterPro"/>
</dbReference>
<name>A0AAE9W9L3_9SCHI</name>
<dbReference type="InterPro" id="IPR050311">
    <property type="entry name" value="ORC1/CDC6"/>
</dbReference>
<dbReference type="GO" id="GO:0006270">
    <property type="term" value="P:DNA replication initiation"/>
    <property type="evidence" value="ECO:0007669"/>
    <property type="project" value="UniProtKB-UniRule"/>
</dbReference>
<dbReference type="Proteomes" id="UP001212411">
    <property type="component" value="Chromosome 1"/>
</dbReference>
<keyword evidence="10" id="KW-1185">Reference proteome</keyword>
<evidence type="ECO:0000259" key="7">
    <source>
        <dbReference type="SMART" id="SM00382"/>
    </source>
</evidence>
<accession>A0AAE9W9L3</accession>
<protein>
    <recommendedName>
        <fullName evidence="5">Cell division control protein</fullName>
    </recommendedName>
</protein>
<dbReference type="Pfam" id="PF09079">
    <property type="entry name" value="WHD_Cdc6"/>
    <property type="match status" value="1"/>
</dbReference>
<dbReference type="InterPro" id="IPR016314">
    <property type="entry name" value="Cdc6/18"/>
</dbReference>
<dbReference type="PANTHER" id="PTHR10763">
    <property type="entry name" value="CELL DIVISION CONTROL PROTEIN 6-RELATED"/>
    <property type="match status" value="1"/>
</dbReference>
<dbReference type="GO" id="GO:0016887">
    <property type="term" value="F:ATP hydrolysis activity"/>
    <property type="evidence" value="ECO:0007669"/>
    <property type="project" value="InterPro"/>
</dbReference>
<feature type="compositionally biased region" description="Polar residues" evidence="6">
    <location>
        <begin position="23"/>
        <end position="42"/>
    </location>
</feature>
<dbReference type="Pfam" id="PF00004">
    <property type="entry name" value="AAA"/>
    <property type="match status" value="1"/>
</dbReference>
<dbReference type="EMBL" id="CP115611">
    <property type="protein sequence ID" value="WBW71322.1"/>
    <property type="molecule type" value="Genomic_DNA"/>
</dbReference>
<gene>
    <name evidence="9" type="primary">cdc18</name>
    <name evidence="9" type="ORF">SOMG_02221</name>
</gene>
<dbReference type="InterPro" id="IPR015163">
    <property type="entry name" value="Cdc6_C"/>
</dbReference>
<dbReference type="RefSeq" id="XP_056035565.1">
    <property type="nucleotide sequence ID" value="XM_056181013.1"/>
</dbReference>
<dbReference type="GeneID" id="80875702"/>
<dbReference type="Pfam" id="PF17872">
    <property type="entry name" value="AAA_lid_10"/>
    <property type="match status" value="1"/>
</dbReference>
<keyword evidence="4" id="KW-0131">Cell cycle</keyword>
<keyword evidence="2" id="KW-0132">Cell division</keyword>
<organism evidence="9 10">
    <name type="scientific">Schizosaccharomyces osmophilus</name>
    <dbReference type="NCBI Taxonomy" id="2545709"/>
    <lineage>
        <taxon>Eukaryota</taxon>
        <taxon>Fungi</taxon>
        <taxon>Dikarya</taxon>
        <taxon>Ascomycota</taxon>
        <taxon>Taphrinomycotina</taxon>
        <taxon>Schizosaccharomycetes</taxon>
        <taxon>Schizosaccharomycetales</taxon>
        <taxon>Schizosaccharomycetaceae</taxon>
        <taxon>Schizosaccharomyces</taxon>
    </lineage>
</organism>
<feature type="compositionally biased region" description="Basic and acidic residues" evidence="6">
    <location>
        <begin position="77"/>
        <end position="90"/>
    </location>
</feature>
<dbReference type="SMART" id="SM01074">
    <property type="entry name" value="Cdc6_C"/>
    <property type="match status" value="1"/>
</dbReference>
<dbReference type="GO" id="GO:0033314">
    <property type="term" value="P:mitotic DNA replication checkpoint signaling"/>
    <property type="evidence" value="ECO:0007669"/>
    <property type="project" value="TreeGrafter"/>
</dbReference>
<evidence type="ECO:0000313" key="10">
    <source>
        <dbReference type="Proteomes" id="UP001212411"/>
    </source>
</evidence>
<proteinExistence type="inferred from homology"/>
<evidence type="ECO:0000256" key="1">
    <source>
        <dbReference type="ARBA" id="ARBA00006184"/>
    </source>
</evidence>
<dbReference type="PIRSF" id="PIRSF001767">
    <property type="entry name" value="Cdc6"/>
    <property type="match status" value="1"/>
</dbReference>
<feature type="domain" description="AAA+ ATPase" evidence="7">
    <location>
        <begin position="201"/>
        <end position="349"/>
    </location>
</feature>
<feature type="region of interest" description="Disordered" evidence="6">
    <location>
        <begin position="66"/>
        <end position="114"/>
    </location>
</feature>
<dbReference type="CDD" id="cd00009">
    <property type="entry name" value="AAA"/>
    <property type="match status" value="1"/>
</dbReference>
<dbReference type="SMART" id="SM00382">
    <property type="entry name" value="AAA"/>
    <property type="match status" value="1"/>
</dbReference>
<dbReference type="FunFam" id="3.40.50.300:FF:000547">
    <property type="entry name" value="Cell division control protein"/>
    <property type="match status" value="1"/>
</dbReference>
<dbReference type="InterPro" id="IPR036388">
    <property type="entry name" value="WH-like_DNA-bd_sf"/>
</dbReference>
<dbReference type="SUPFAM" id="SSF46785">
    <property type="entry name" value="Winged helix' DNA-binding domain"/>
    <property type="match status" value="1"/>
</dbReference>
<evidence type="ECO:0000256" key="2">
    <source>
        <dbReference type="ARBA" id="ARBA00022618"/>
    </source>
</evidence>
<evidence type="ECO:0000256" key="4">
    <source>
        <dbReference type="ARBA" id="ARBA00023306"/>
    </source>
</evidence>
<feature type="domain" description="Cdc6 C-terminal" evidence="8">
    <location>
        <begin position="495"/>
        <end position="574"/>
    </location>
</feature>